<dbReference type="Gene3D" id="3.40.50.2300">
    <property type="match status" value="2"/>
</dbReference>
<keyword evidence="4" id="KW-0804">Transcription</keyword>
<feature type="domain" description="Response regulatory" evidence="8">
    <location>
        <begin position="3"/>
        <end position="198"/>
    </location>
</feature>
<evidence type="ECO:0000256" key="6">
    <source>
        <dbReference type="SAM" id="MobiDB-lite"/>
    </source>
</evidence>
<evidence type="ECO:0000256" key="5">
    <source>
        <dbReference type="PROSITE-ProRule" id="PRU00169"/>
    </source>
</evidence>
<dbReference type="PROSITE" id="PS00622">
    <property type="entry name" value="HTH_LUXR_1"/>
    <property type="match status" value="1"/>
</dbReference>
<evidence type="ECO:0000313" key="9">
    <source>
        <dbReference type="EMBL" id="NJC58008.1"/>
    </source>
</evidence>
<keyword evidence="10" id="KW-1185">Reference proteome</keyword>
<dbReference type="EMBL" id="JAATJN010000001">
    <property type="protein sequence ID" value="NJC58008.1"/>
    <property type="molecule type" value="Genomic_DNA"/>
</dbReference>
<dbReference type="RefSeq" id="WP_342449091.1">
    <property type="nucleotide sequence ID" value="NZ_BAAAPQ010000024.1"/>
</dbReference>
<dbReference type="PRINTS" id="PR00038">
    <property type="entry name" value="HTHLUXR"/>
</dbReference>
<feature type="region of interest" description="Disordered" evidence="6">
    <location>
        <begin position="102"/>
        <end position="147"/>
    </location>
</feature>
<dbReference type="InterPro" id="IPR001789">
    <property type="entry name" value="Sig_transdc_resp-reg_receiver"/>
</dbReference>
<dbReference type="GO" id="GO:0003677">
    <property type="term" value="F:DNA binding"/>
    <property type="evidence" value="ECO:0007669"/>
    <property type="project" value="UniProtKB-KW"/>
</dbReference>
<dbReference type="PROSITE" id="PS50110">
    <property type="entry name" value="RESPONSE_REGULATORY"/>
    <property type="match status" value="1"/>
</dbReference>
<dbReference type="InterPro" id="IPR011006">
    <property type="entry name" value="CheY-like_superfamily"/>
</dbReference>
<dbReference type="CDD" id="cd06170">
    <property type="entry name" value="LuxR_C_like"/>
    <property type="match status" value="1"/>
</dbReference>
<keyword evidence="3 9" id="KW-0238">DNA-binding</keyword>
<sequence>MIRIVIADDQAMVRAGFAALLDAHPDIEVVGQAQDGVECVSLVAEVKPDIVLMDVRMPEMDGIEATREILSAGTGAGSSNGSEEQDPSFHDLRAQELPTSALHSPDLQEPGFQSADLQPSPLHDQYQQTDRDHDQQTQRSTLSTLGTNTIDGGVPRIIMLTTFDIDDYVFDAIRAGASGFLLKDAPPKELAEAVRVVASGDGLLAPSVTRRVIEHFAAGPQSSNAAALPDLTDREREILVLVARGETNTEIAASLFIAVQTVKTHVSRILYKLDARDRAQAVIAAYESGLVVPRTQV</sequence>
<evidence type="ECO:0000256" key="4">
    <source>
        <dbReference type="ARBA" id="ARBA00023163"/>
    </source>
</evidence>
<dbReference type="SUPFAM" id="SSF46894">
    <property type="entry name" value="C-terminal effector domain of the bipartite response regulators"/>
    <property type="match status" value="1"/>
</dbReference>
<dbReference type="Proteomes" id="UP000576792">
    <property type="component" value="Unassembled WGS sequence"/>
</dbReference>
<dbReference type="Pfam" id="PF00072">
    <property type="entry name" value="Response_reg"/>
    <property type="match status" value="1"/>
</dbReference>
<evidence type="ECO:0000313" key="10">
    <source>
        <dbReference type="Proteomes" id="UP000576792"/>
    </source>
</evidence>
<evidence type="ECO:0000259" key="8">
    <source>
        <dbReference type="PROSITE" id="PS50110"/>
    </source>
</evidence>
<gene>
    <name evidence="9" type="ORF">BKA07_003043</name>
</gene>
<name>A0A846S4V3_9MICO</name>
<dbReference type="PANTHER" id="PTHR43214:SF24">
    <property type="entry name" value="TRANSCRIPTIONAL REGULATORY PROTEIN NARL-RELATED"/>
    <property type="match status" value="1"/>
</dbReference>
<evidence type="ECO:0000259" key="7">
    <source>
        <dbReference type="PROSITE" id="PS50043"/>
    </source>
</evidence>
<feature type="modified residue" description="4-aspartylphosphate" evidence="5">
    <location>
        <position position="54"/>
    </location>
</feature>
<dbReference type="InterPro" id="IPR000792">
    <property type="entry name" value="Tscrpt_reg_LuxR_C"/>
</dbReference>
<evidence type="ECO:0000256" key="1">
    <source>
        <dbReference type="ARBA" id="ARBA00022553"/>
    </source>
</evidence>
<accession>A0A846S4V3</accession>
<proteinExistence type="predicted"/>
<dbReference type="CDD" id="cd17535">
    <property type="entry name" value="REC_NarL-like"/>
    <property type="match status" value="1"/>
</dbReference>
<dbReference type="InterPro" id="IPR058245">
    <property type="entry name" value="NreC/VraR/RcsB-like_REC"/>
</dbReference>
<dbReference type="InterPro" id="IPR016032">
    <property type="entry name" value="Sig_transdc_resp-reg_C-effctor"/>
</dbReference>
<keyword evidence="1 5" id="KW-0597">Phosphoprotein</keyword>
<dbReference type="PANTHER" id="PTHR43214">
    <property type="entry name" value="TWO-COMPONENT RESPONSE REGULATOR"/>
    <property type="match status" value="1"/>
</dbReference>
<comment type="caution">
    <text evidence="9">The sequence shown here is derived from an EMBL/GenBank/DDBJ whole genome shotgun (WGS) entry which is preliminary data.</text>
</comment>
<dbReference type="GO" id="GO:0006355">
    <property type="term" value="P:regulation of DNA-templated transcription"/>
    <property type="evidence" value="ECO:0007669"/>
    <property type="project" value="InterPro"/>
</dbReference>
<dbReference type="PROSITE" id="PS50043">
    <property type="entry name" value="HTH_LUXR_2"/>
    <property type="match status" value="1"/>
</dbReference>
<protein>
    <submittedName>
        <fullName evidence="9">DNA-binding NarL/FixJ family response regulator</fullName>
    </submittedName>
</protein>
<keyword evidence="2" id="KW-0805">Transcription regulation</keyword>
<dbReference type="AlphaFoldDB" id="A0A846S4V3"/>
<feature type="domain" description="HTH luxR-type" evidence="7">
    <location>
        <begin position="224"/>
        <end position="289"/>
    </location>
</feature>
<dbReference type="InterPro" id="IPR039420">
    <property type="entry name" value="WalR-like"/>
</dbReference>
<evidence type="ECO:0000256" key="3">
    <source>
        <dbReference type="ARBA" id="ARBA00023125"/>
    </source>
</evidence>
<dbReference type="SUPFAM" id="SSF52172">
    <property type="entry name" value="CheY-like"/>
    <property type="match status" value="2"/>
</dbReference>
<dbReference type="SMART" id="SM00448">
    <property type="entry name" value="REC"/>
    <property type="match status" value="1"/>
</dbReference>
<dbReference type="Pfam" id="PF00196">
    <property type="entry name" value="GerE"/>
    <property type="match status" value="1"/>
</dbReference>
<dbReference type="GO" id="GO:0000160">
    <property type="term" value="P:phosphorelay signal transduction system"/>
    <property type="evidence" value="ECO:0007669"/>
    <property type="project" value="InterPro"/>
</dbReference>
<evidence type="ECO:0000256" key="2">
    <source>
        <dbReference type="ARBA" id="ARBA00023015"/>
    </source>
</evidence>
<organism evidence="9 10">
    <name type="scientific">Brevibacterium marinum</name>
    <dbReference type="NCBI Taxonomy" id="418643"/>
    <lineage>
        <taxon>Bacteria</taxon>
        <taxon>Bacillati</taxon>
        <taxon>Actinomycetota</taxon>
        <taxon>Actinomycetes</taxon>
        <taxon>Micrococcales</taxon>
        <taxon>Brevibacteriaceae</taxon>
        <taxon>Brevibacterium</taxon>
    </lineage>
</organism>
<reference evidence="9 10" key="1">
    <citation type="submission" date="2020-03" db="EMBL/GenBank/DDBJ databases">
        <title>Sequencing the genomes of 1000 actinobacteria strains.</title>
        <authorList>
            <person name="Klenk H.-P."/>
        </authorList>
    </citation>
    <scope>NUCLEOTIDE SEQUENCE [LARGE SCALE GENOMIC DNA]</scope>
    <source>
        <strain evidence="9 10">DSM 18964</strain>
    </source>
</reference>
<dbReference type="SMART" id="SM00421">
    <property type="entry name" value="HTH_LUXR"/>
    <property type="match status" value="1"/>
</dbReference>